<comment type="caution">
    <text evidence="1">The sequence shown here is derived from an EMBL/GenBank/DDBJ whole genome shotgun (WGS) entry which is preliminary data.</text>
</comment>
<accession>A0ACC2YQY3</accession>
<dbReference type="Proteomes" id="UP001172680">
    <property type="component" value="Unassembled WGS sequence"/>
</dbReference>
<dbReference type="EMBL" id="JAPDRP010000022">
    <property type="protein sequence ID" value="KAJ9637742.1"/>
    <property type="molecule type" value="Genomic_DNA"/>
</dbReference>
<gene>
    <name evidence="1" type="ORF">H2199_007233</name>
</gene>
<keyword evidence="2" id="KW-1185">Reference proteome</keyword>
<name>A0ACC2YQY3_9PEZI</name>
<evidence type="ECO:0000313" key="1">
    <source>
        <dbReference type="EMBL" id="KAJ9637742.1"/>
    </source>
</evidence>
<sequence>MFGYWLPAAATLLVLYIVGGAIYRLFFHPLAKFPGPKLAAVTLLYEACYDVAKKAQYIFKMKELHDKYVPDAEHTSPGPIVRISPNELHILDPDYYDTLYNQTNRLDKSDYFYRTLGNPYAVFNTSPASLHRIRRSALNPFFSAQVISRFRPHLQHATDRLCARMAACAAHDELGLLDREDWGRTFYTAYRSLWDLSPLIRQFPVIMTTAMAMPRWMTAVLNPKALEVMDLLAAVDEETLRLLRSDPAEVEKKPYPVVMWELAKSEVTPPEEKRFEVLTMQANGLLSAGFETTGAALAHMTYCVLANPKTQQKLVRELEEAIPDLANVPSWQVLEKLPYLSSVVKEGLRLTIGAVSRLPRVNRTDYMRYKDWQIPPNTAVGMAALYVVKNPDVFHDPEAFIPERKGTRSCIGINLAYVELYSVMATMFRRFPNLELFETTHEDTEVSVVVPDAESARLLTIP</sequence>
<evidence type="ECO:0000313" key="2">
    <source>
        <dbReference type="Proteomes" id="UP001172680"/>
    </source>
</evidence>
<reference evidence="1" key="1">
    <citation type="submission" date="2022-10" db="EMBL/GenBank/DDBJ databases">
        <title>Culturing micro-colonial fungi from biological soil crusts in the Mojave desert and describing Neophaeococcomyces mojavensis, and introducing the new genera and species Taxawa tesnikishii.</title>
        <authorList>
            <person name="Kurbessoian T."/>
            <person name="Stajich J.E."/>
        </authorList>
    </citation>
    <scope>NUCLEOTIDE SEQUENCE</scope>
    <source>
        <strain evidence="1">JES_115</strain>
    </source>
</reference>
<proteinExistence type="predicted"/>
<organism evidence="1 2">
    <name type="scientific">Coniosporium tulheliwenetii</name>
    <dbReference type="NCBI Taxonomy" id="3383036"/>
    <lineage>
        <taxon>Eukaryota</taxon>
        <taxon>Fungi</taxon>
        <taxon>Dikarya</taxon>
        <taxon>Ascomycota</taxon>
        <taxon>Pezizomycotina</taxon>
        <taxon>Dothideomycetes</taxon>
        <taxon>Dothideomycetes incertae sedis</taxon>
        <taxon>Coniosporium</taxon>
    </lineage>
</organism>
<protein>
    <submittedName>
        <fullName evidence="1">Uncharacterized protein</fullName>
    </submittedName>
</protein>